<dbReference type="GO" id="GO:0003743">
    <property type="term" value="F:translation initiation factor activity"/>
    <property type="evidence" value="ECO:0007669"/>
    <property type="project" value="UniProtKB-UniRule"/>
</dbReference>
<dbReference type="OrthoDB" id="23689at2157"/>
<feature type="domain" description="Translation initiation factor 5A C-terminal" evidence="12">
    <location>
        <begin position="69"/>
        <end position="132"/>
    </location>
</feature>
<dbReference type="NCBIfam" id="NF003076">
    <property type="entry name" value="PRK03999.1"/>
    <property type="match status" value="1"/>
</dbReference>
<dbReference type="InterPro" id="IPR019769">
    <property type="entry name" value="Trans_elong_IF5A_hypusine_site"/>
</dbReference>
<evidence type="ECO:0000313" key="15">
    <source>
        <dbReference type="Proteomes" id="UP000256877"/>
    </source>
</evidence>
<dbReference type="SUPFAM" id="SSF50249">
    <property type="entry name" value="Nucleic acid-binding proteins"/>
    <property type="match status" value="1"/>
</dbReference>
<reference evidence="15 16" key="1">
    <citation type="submission" date="2017-07" db="EMBL/GenBank/DDBJ databases">
        <title>Draft genome sequence of aerobic hyperthermophilic archaea, Pyrobaculum aerophilum YKB31 and YKB32.</title>
        <authorList>
            <person name="Mochizuki T."/>
            <person name="Berliner A.J."/>
            <person name="Yoshida-Takashima Y."/>
            <person name="Takaki Y."/>
            <person name="Nunoura T."/>
            <person name="Takai K."/>
        </authorList>
    </citation>
    <scope>NUCLEOTIDE SEQUENCE [LARGE SCALE GENOMIC DNA]</scope>
    <source>
        <strain evidence="13 16">YKB31</strain>
        <strain evidence="14 15">YKB32</strain>
    </source>
</reference>
<evidence type="ECO:0000256" key="9">
    <source>
        <dbReference type="ARBA" id="ARBA00032030"/>
    </source>
</evidence>
<evidence type="ECO:0000313" key="13">
    <source>
        <dbReference type="EMBL" id="RFA98561.1"/>
    </source>
</evidence>
<accession>A0A371R5B7</accession>
<evidence type="ECO:0000259" key="12">
    <source>
        <dbReference type="SMART" id="SM01376"/>
    </source>
</evidence>
<keyword evidence="7 11" id="KW-0648">Protein biosynthesis</keyword>
<dbReference type="InterPro" id="IPR020189">
    <property type="entry name" value="IF5A_C"/>
</dbReference>
<comment type="subcellular location">
    <subcellularLocation>
        <location evidence="2 11">Cytoplasm</location>
    </subcellularLocation>
</comment>
<dbReference type="InterPro" id="IPR014722">
    <property type="entry name" value="Rib_uL2_dom2"/>
</dbReference>
<comment type="caution">
    <text evidence="14">The sequence shown here is derived from an EMBL/GenBank/DDBJ whole genome shotgun (WGS) entry which is preliminary data.</text>
</comment>
<dbReference type="EMBL" id="NMUF01000008">
    <property type="protein sequence ID" value="RFA99267.1"/>
    <property type="molecule type" value="Genomic_DNA"/>
</dbReference>
<dbReference type="Proteomes" id="UP000257123">
    <property type="component" value="Unassembled WGS sequence"/>
</dbReference>
<evidence type="ECO:0000256" key="3">
    <source>
        <dbReference type="ARBA" id="ARBA00006016"/>
    </source>
</evidence>
<dbReference type="PANTHER" id="PTHR11673">
    <property type="entry name" value="TRANSLATION INITIATION FACTOR 5A FAMILY MEMBER"/>
    <property type="match status" value="1"/>
</dbReference>
<evidence type="ECO:0000256" key="5">
    <source>
        <dbReference type="ARBA" id="ARBA00022490"/>
    </source>
</evidence>
<dbReference type="AlphaFoldDB" id="A0A371R5B7"/>
<dbReference type="Gene3D" id="2.30.30.30">
    <property type="match status" value="1"/>
</dbReference>
<dbReference type="InterPro" id="IPR008991">
    <property type="entry name" value="Translation_prot_SH3-like_sf"/>
</dbReference>
<dbReference type="Gene3D" id="2.40.50.140">
    <property type="entry name" value="Nucleic acid-binding proteins"/>
    <property type="match status" value="1"/>
</dbReference>
<evidence type="ECO:0000256" key="8">
    <source>
        <dbReference type="ARBA" id="ARBA00023071"/>
    </source>
</evidence>
<dbReference type="Pfam" id="PF21485">
    <property type="entry name" value="IF5A-like_N"/>
    <property type="match status" value="1"/>
</dbReference>
<dbReference type="RefSeq" id="WP_116420294.1">
    <property type="nucleotide sequence ID" value="NZ_NMUE01000001.1"/>
</dbReference>
<dbReference type="InterPro" id="IPR001884">
    <property type="entry name" value="IF5A-like"/>
</dbReference>
<evidence type="ECO:0000256" key="2">
    <source>
        <dbReference type="ARBA" id="ARBA00004496"/>
    </source>
</evidence>
<dbReference type="GO" id="GO:0043022">
    <property type="term" value="F:ribosome binding"/>
    <property type="evidence" value="ECO:0007669"/>
    <property type="project" value="InterPro"/>
</dbReference>
<comment type="similarity">
    <text evidence="3 11">Belongs to the eIF-5A family.</text>
</comment>
<dbReference type="GO" id="GO:0003746">
    <property type="term" value="F:translation elongation factor activity"/>
    <property type="evidence" value="ECO:0007669"/>
    <property type="project" value="InterPro"/>
</dbReference>
<dbReference type="NCBIfam" id="TIGR00037">
    <property type="entry name" value="eIF_5A"/>
    <property type="match status" value="1"/>
</dbReference>
<dbReference type="GO" id="GO:0003723">
    <property type="term" value="F:RNA binding"/>
    <property type="evidence" value="ECO:0007669"/>
    <property type="project" value="InterPro"/>
</dbReference>
<proteinExistence type="inferred from homology"/>
<dbReference type="GO" id="GO:0045905">
    <property type="term" value="P:positive regulation of translational termination"/>
    <property type="evidence" value="ECO:0007669"/>
    <property type="project" value="InterPro"/>
</dbReference>
<protein>
    <recommendedName>
        <fullName evidence="4 11">Translation initiation factor 5A</fullName>
    </recommendedName>
    <alternativeName>
        <fullName evidence="10 11">Hypusine-containing protein</fullName>
    </alternativeName>
    <alternativeName>
        <fullName evidence="9 11">eIF-5A</fullName>
    </alternativeName>
</protein>
<dbReference type="FunFam" id="2.30.30.30:FF:000038">
    <property type="entry name" value="Translation initiation factor 5A"/>
    <property type="match status" value="1"/>
</dbReference>
<evidence type="ECO:0000313" key="14">
    <source>
        <dbReference type="EMBL" id="RFA99267.1"/>
    </source>
</evidence>
<dbReference type="GO" id="GO:0045901">
    <property type="term" value="P:positive regulation of translational elongation"/>
    <property type="evidence" value="ECO:0007669"/>
    <property type="project" value="InterPro"/>
</dbReference>
<dbReference type="PIRSF" id="PIRSF003025">
    <property type="entry name" value="eIF5A"/>
    <property type="match status" value="1"/>
</dbReference>
<dbReference type="HAMAP" id="MF_00085">
    <property type="entry name" value="eIF_5A"/>
    <property type="match status" value="1"/>
</dbReference>
<keyword evidence="5 11" id="KW-0963">Cytoplasm</keyword>
<gene>
    <name evidence="11" type="primary">eif5a</name>
    <name evidence="13" type="ORF">CGL51_00615</name>
    <name evidence="14" type="ORF">CGL52_04570</name>
</gene>
<evidence type="ECO:0000256" key="6">
    <source>
        <dbReference type="ARBA" id="ARBA00022540"/>
    </source>
</evidence>
<evidence type="ECO:0000256" key="1">
    <source>
        <dbReference type="ARBA" id="ARBA00003980"/>
    </source>
</evidence>
<dbReference type="InterPro" id="IPR048670">
    <property type="entry name" value="IF5A-like_N"/>
</dbReference>
<dbReference type="CDD" id="cd04467">
    <property type="entry name" value="S1_aIF5A"/>
    <property type="match status" value="1"/>
</dbReference>
<evidence type="ECO:0000256" key="10">
    <source>
        <dbReference type="ARBA" id="ARBA00032163"/>
    </source>
</evidence>
<feature type="modified residue" description="Hypusine" evidence="11">
    <location>
        <position position="36"/>
    </location>
</feature>
<keyword evidence="6 11" id="KW-0396">Initiation factor</keyword>
<evidence type="ECO:0000256" key="11">
    <source>
        <dbReference type="HAMAP-Rule" id="MF_00085"/>
    </source>
</evidence>
<dbReference type="InterPro" id="IPR012340">
    <property type="entry name" value="NA-bd_OB-fold"/>
</dbReference>
<evidence type="ECO:0000256" key="4">
    <source>
        <dbReference type="ARBA" id="ARBA00016327"/>
    </source>
</evidence>
<evidence type="ECO:0000313" key="16">
    <source>
        <dbReference type="Proteomes" id="UP000257123"/>
    </source>
</evidence>
<evidence type="ECO:0000256" key="7">
    <source>
        <dbReference type="ARBA" id="ARBA00022917"/>
    </source>
</evidence>
<sequence length="132" mass="14654">MSTKYIEAGELKEGSYVVIDGEPCRVVEIEKSKTGKHGSAKARIVAVGVFDGGKRTLSLPVDAQVEVPIIEKFTAQVLSVSGDVIQLMDMRDYKTIEVPMKYVEEEAKGRLAPGAEVEVWQILDRYKIIRVK</sequence>
<dbReference type="InterPro" id="IPR022847">
    <property type="entry name" value="Transl_elong_IF5A_arc"/>
</dbReference>
<dbReference type="EMBL" id="NMUE01000001">
    <property type="protein sequence ID" value="RFA98561.1"/>
    <property type="molecule type" value="Genomic_DNA"/>
</dbReference>
<name>A0A371R5B7_9CREN</name>
<comment type="function">
    <text evidence="1 11">Functions by promoting the formation of the first peptide bond.</text>
</comment>
<dbReference type="PROSITE" id="PS00302">
    <property type="entry name" value="IF5A_HYPUSINE"/>
    <property type="match status" value="1"/>
</dbReference>
<dbReference type="Pfam" id="PF01287">
    <property type="entry name" value="eIF-5a"/>
    <property type="match status" value="1"/>
</dbReference>
<dbReference type="SUPFAM" id="SSF50104">
    <property type="entry name" value="Translation proteins SH3-like domain"/>
    <property type="match status" value="1"/>
</dbReference>
<dbReference type="Proteomes" id="UP000256877">
    <property type="component" value="Unassembled WGS sequence"/>
</dbReference>
<keyword evidence="8 11" id="KW-0385">Hypusine</keyword>
<dbReference type="GO" id="GO:0005737">
    <property type="term" value="C:cytoplasm"/>
    <property type="evidence" value="ECO:0007669"/>
    <property type="project" value="UniProtKB-SubCell"/>
</dbReference>
<dbReference type="SMART" id="SM01376">
    <property type="entry name" value="eIF-5a"/>
    <property type="match status" value="1"/>
</dbReference>
<organism evidence="14 15">
    <name type="scientific">Pyrobaculum aerophilum</name>
    <dbReference type="NCBI Taxonomy" id="13773"/>
    <lineage>
        <taxon>Archaea</taxon>
        <taxon>Thermoproteota</taxon>
        <taxon>Thermoprotei</taxon>
        <taxon>Thermoproteales</taxon>
        <taxon>Thermoproteaceae</taxon>
        <taxon>Pyrobaculum</taxon>
    </lineage>
</organism>